<dbReference type="OrthoDB" id="10314001at2759"/>
<dbReference type="Proteomes" id="UP000838412">
    <property type="component" value="Chromosome 15"/>
</dbReference>
<reference evidence="1" key="1">
    <citation type="submission" date="2022-01" db="EMBL/GenBank/DDBJ databases">
        <authorList>
            <person name="Braso-Vives M."/>
        </authorList>
    </citation>
    <scope>NUCLEOTIDE SEQUENCE</scope>
</reference>
<name>A0A8J9Z1M7_BRALA</name>
<evidence type="ECO:0000313" key="2">
    <source>
        <dbReference type="Proteomes" id="UP000838412"/>
    </source>
</evidence>
<proteinExistence type="predicted"/>
<evidence type="ECO:0000313" key="1">
    <source>
        <dbReference type="EMBL" id="CAH1245965.1"/>
    </source>
</evidence>
<accession>A0A8J9Z1M7</accession>
<dbReference type="EMBL" id="OV696700">
    <property type="protein sequence ID" value="CAH1245965.1"/>
    <property type="molecule type" value="Genomic_DNA"/>
</dbReference>
<keyword evidence="2" id="KW-1185">Reference proteome</keyword>
<sequence>MSKVNIGDECSQEKFQSGDPVRLIRKRAVLSLGTDGKPLTKSPSDTLVEVKPCKKLVDKDSGISVSEMISLDDGCIPPRTVKANHRLTMEGVPAFEFAILDRERKRDSERKKINLRAVKNAYNLD</sequence>
<protein>
    <submittedName>
        <fullName evidence="1">Hypp7614 protein</fullName>
    </submittedName>
</protein>
<dbReference type="OMA" id="PCKKLVD"/>
<organism evidence="1 2">
    <name type="scientific">Branchiostoma lanceolatum</name>
    <name type="common">Common lancelet</name>
    <name type="synonym">Amphioxus lanceolatum</name>
    <dbReference type="NCBI Taxonomy" id="7740"/>
    <lineage>
        <taxon>Eukaryota</taxon>
        <taxon>Metazoa</taxon>
        <taxon>Chordata</taxon>
        <taxon>Cephalochordata</taxon>
        <taxon>Leptocardii</taxon>
        <taxon>Amphioxiformes</taxon>
        <taxon>Branchiostomatidae</taxon>
        <taxon>Branchiostoma</taxon>
    </lineage>
</organism>
<gene>
    <name evidence="1" type="primary">Hypp7614</name>
    <name evidence="1" type="ORF">BLAG_LOCUS8139</name>
</gene>
<dbReference type="AlphaFoldDB" id="A0A8J9Z1M7"/>